<keyword evidence="2" id="KW-1185">Reference proteome</keyword>
<dbReference type="GeneID" id="35382577"/>
<dbReference type="EMBL" id="LT906555">
    <property type="protein sequence ID" value="SNW62658.1"/>
    <property type="molecule type" value="Genomic_DNA"/>
</dbReference>
<protein>
    <recommendedName>
        <fullName evidence="3">MORN-repeat protein</fullName>
    </recommendedName>
</protein>
<sequence length="289" mass="34541">MSLLDLPDDIIIYHIFYENLDIYLSLYRLCKGMNILANKLGKDHYVEEHIENSVDKIISIYFTNKKTKNKVGKRVEIINKKYKINSVTNKLENILIRNNSYIAKPDIPFLFCKQNMDPCNNVKEEIYKTVDIKIVEEEWDKGRYGMKYITHYDNVGSIRREHIIKDRCTRIYKEYDELGNILEKITYNDKDEIHGRKYDTYEYDGDKITLEEYYNNGLLHGTHKILNHNKNILIEDKFYIKGLLNGNIIEFDDIEWILLHDNMNYNGVNYMMDIIGDEEYFNNIIKKIN</sequence>
<evidence type="ECO:0000313" key="1">
    <source>
        <dbReference type="EMBL" id="SNW62658.1"/>
    </source>
</evidence>
<name>A0A2I2L538_9VIRU</name>
<dbReference type="RefSeq" id="YP_009448960.1">
    <property type="nucleotide sequence ID" value="NC_036594.1"/>
</dbReference>
<accession>A0A2I2L538</accession>
<evidence type="ECO:0008006" key="3">
    <source>
        <dbReference type="Google" id="ProtNLM"/>
    </source>
</evidence>
<gene>
    <name evidence="1" type="ORF">ORPV_754</name>
</gene>
<dbReference type="KEGG" id="vg:35382577"/>
<organism evidence="1">
    <name type="scientific">Orpheovirus IHUMI-LCC2</name>
    <dbReference type="NCBI Taxonomy" id="2023057"/>
    <lineage>
        <taxon>Viruses</taxon>
        <taxon>Varidnaviria</taxon>
        <taxon>Bamfordvirae</taxon>
        <taxon>Nucleocytoviricota</taxon>
        <taxon>Megaviricetes</taxon>
        <taxon>Pimascovirales</taxon>
        <taxon>Ocovirineae</taxon>
        <taxon>Orpheoviridae</taxon>
        <taxon>Alphaorpheovirus</taxon>
        <taxon>Alphaorpheovirus massiliense</taxon>
    </lineage>
</organism>
<reference evidence="1" key="1">
    <citation type="submission" date="2017-08" db="EMBL/GenBank/DDBJ databases">
        <authorList>
            <consortium name="Urmite Genomes"/>
        </authorList>
    </citation>
    <scope>NUCLEOTIDE SEQUENCE [LARGE SCALE GENOMIC DNA]</scope>
    <source>
        <strain evidence="1">IHUMI-LCC2</strain>
    </source>
</reference>
<proteinExistence type="predicted"/>
<dbReference type="Proteomes" id="UP000236316">
    <property type="component" value="Segment"/>
</dbReference>
<dbReference type="Gene3D" id="3.90.930.1">
    <property type="match status" value="1"/>
</dbReference>
<evidence type="ECO:0000313" key="2">
    <source>
        <dbReference type="Proteomes" id="UP000236316"/>
    </source>
</evidence>